<sequence length="238" mass="25480">MAWRSHGTTNVDLIAKMQSNRLIKSDSVAAAFRKVDRANYVLDKAEAYRDSPQSIKYGATISAPHMHAHATENLLPFLNPGAKVLDVGSGSGYTCAIFYHLVVGGEGSADGEASGGKVVGIDHIPQLVDWSVENLRKDGLSDALDSGDIKMVAGDGRQGWASEGPYNAIHVGAAAPTMPQPLIDQLASPGRMFIPVGEHAQDIIQVDKDSEGRVSEKTLFGVIYVPLTDQKKQLDNDI</sequence>
<dbReference type="AlphaFoldDB" id="A0A4Y7Q5Y0"/>
<keyword evidence="4" id="KW-0963">Cytoplasm</keyword>
<keyword evidence="6 10" id="KW-0808">Transferase</keyword>
<evidence type="ECO:0000313" key="12">
    <source>
        <dbReference type="Proteomes" id="UP000294933"/>
    </source>
</evidence>
<comment type="subcellular location">
    <subcellularLocation>
        <location evidence="1">Cytoplasm</location>
        <location evidence="1">Cytosol</location>
    </subcellularLocation>
</comment>
<comment type="similarity">
    <text evidence="2 10">Belongs to the methyltransferase superfamily. L-isoaspartyl/D-aspartyl protein methyltransferase family.</text>
</comment>
<dbReference type="VEuPathDB" id="FungiDB:BD410DRAFT_769629"/>
<dbReference type="GO" id="GO:0006950">
    <property type="term" value="P:response to stress"/>
    <property type="evidence" value="ECO:0007669"/>
    <property type="project" value="UniProtKB-ARBA"/>
</dbReference>
<dbReference type="EMBL" id="ML170173">
    <property type="protein sequence ID" value="TDL22731.1"/>
    <property type="molecule type" value="Genomic_DNA"/>
</dbReference>
<dbReference type="Proteomes" id="UP000294933">
    <property type="component" value="Unassembled WGS sequence"/>
</dbReference>
<dbReference type="OrthoDB" id="73890at2759"/>
<evidence type="ECO:0000256" key="8">
    <source>
        <dbReference type="ARBA" id="ARBA00035815"/>
    </source>
</evidence>
<evidence type="ECO:0000256" key="3">
    <source>
        <dbReference type="ARBA" id="ARBA00011245"/>
    </source>
</evidence>
<dbReference type="GO" id="GO:0004719">
    <property type="term" value="F:protein-L-isoaspartate (D-aspartate) O-methyltransferase activity"/>
    <property type="evidence" value="ECO:0007669"/>
    <property type="project" value="UniProtKB-UniRule"/>
</dbReference>
<evidence type="ECO:0000256" key="7">
    <source>
        <dbReference type="ARBA" id="ARBA00022691"/>
    </source>
</evidence>
<dbReference type="Pfam" id="PF01135">
    <property type="entry name" value="PCMT"/>
    <property type="match status" value="1"/>
</dbReference>
<reference evidence="11 12" key="1">
    <citation type="submission" date="2018-06" db="EMBL/GenBank/DDBJ databases">
        <title>A transcriptomic atlas of mushroom development highlights an independent origin of complex multicellularity.</title>
        <authorList>
            <consortium name="DOE Joint Genome Institute"/>
            <person name="Krizsan K."/>
            <person name="Almasi E."/>
            <person name="Merenyi Z."/>
            <person name="Sahu N."/>
            <person name="Viragh M."/>
            <person name="Koszo T."/>
            <person name="Mondo S."/>
            <person name="Kiss B."/>
            <person name="Balint B."/>
            <person name="Kues U."/>
            <person name="Barry K."/>
            <person name="Hegedus J.C."/>
            <person name="Henrissat B."/>
            <person name="Johnson J."/>
            <person name="Lipzen A."/>
            <person name="Ohm R."/>
            <person name="Nagy I."/>
            <person name="Pangilinan J."/>
            <person name="Yan J."/>
            <person name="Xiong Y."/>
            <person name="Grigoriev I.V."/>
            <person name="Hibbett D.S."/>
            <person name="Nagy L.G."/>
        </authorList>
    </citation>
    <scope>NUCLEOTIDE SEQUENCE [LARGE SCALE GENOMIC DNA]</scope>
    <source>
        <strain evidence="11 12">SZMC22713</strain>
    </source>
</reference>
<evidence type="ECO:0000256" key="9">
    <source>
        <dbReference type="ARBA" id="ARBA00054057"/>
    </source>
</evidence>
<organism evidence="11 12">
    <name type="scientific">Rickenella mellea</name>
    <dbReference type="NCBI Taxonomy" id="50990"/>
    <lineage>
        <taxon>Eukaryota</taxon>
        <taxon>Fungi</taxon>
        <taxon>Dikarya</taxon>
        <taxon>Basidiomycota</taxon>
        <taxon>Agaricomycotina</taxon>
        <taxon>Agaricomycetes</taxon>
        <taxon>Hymenochaetales</taxon>
        <taxon>Rickenellaceae</taxon>
        <taxon>Rickenella</taxon>
    </lineage>
</organism>
<dbReference type="GO" id="GO:0032259">
    <property type="term" value="P:methylation"/>
    <property type="evidence" value="ECO:0007669"/>
    <property type="project" value="UniProtKB-KW"/>
</dbReference>
<dbReference type="PANTHER" id="PTHR11579:SF0">
    <property type="entry name" value="PROTEIN-L-ISOASPARTATE(D-ASPARTATE) O-METHYLTRANSFERASE"/>
    <property type="match status" value="1"/>
</dbReference>
<evidence type="ECO:0000256" key="10">
    <source>
        <dbReference type="RuleBase" id="RU003802"/>
    </source>
</evidence>
<dbReference type="GO" id="GO:0005829">
    <property type="term" value="C:cytosol"/>
    <property type="evidence" value="ECO:0007669"/>
    <property type="project" value="UniProtKB-SubCell"/>
</dbReference>
<comment type="catalytic activity">
    <reaction evidence="8">
        <text>[protein]-L-isoaspartate + S-adenosyl-L-methionine = [protein]-L-isoaspartate alpha-methyl ester + S-adenosyl-L-homocysteine</text>
        <dbReference type="Rhea" id="RHEA:12705"/>
        <dbReference type="Rhea" id="RHEA-COMP:12143"/>
        <dbReference type="Rhea" id="RHEA-COMP:12144"/>
        <dbReference type="ChEBI" id="CHEBI:57856"/>
        <dbReference type="ChEBI" id="CHEBI:59789"/>
        <dbReference type="ChEBI" id="CHEBI:90596"/>
        <dbReference type="ChEBI" id="CHEBI:90598"/>
        <dbReference type="EC" id="2.1.1.77"/>
    </reaction>
    <physiologicalReaction direction="left-to-right" evidence="8">
        <dbReference type="Rhea" id="RHEA:12706"/>
    </physiologicalReaction>
</comment>
<dbReference type="SUPFAM" id="SSF53335">
    <property type="entry name" value="S-adenosyl-L-methionine-dependent methyltransferases"/>
    <property type="match status" value="1"/>
</dbReference>
<dbReference type="NCBIfam" id="TIGR00080">
    <property type="entry name" value="pimt"/>
    <property type="match status" value="1"/>
</dbReference>
<comment type="function">
    <text evidence="9">Initiates the repair of damaged proteins by catalyzing methyl esterification of L-isoaspartyl and D-aspartyl residues produced by spontaneous isomerization and racemization of L-aspartyl and L-asparaginyl residues in aging peptides and proteins.</text>
</comment>
<protein>
    <recommendedName>
        <fullName evidence="10">Protein-L-isoaspartate O-methyltransferase</fullName>
        <ecNumber evidence="10">2.1.1.77</ecNumber>
    </recommendedName>
</protein>
<proteinExistence type="inferred from homology"/>
<dbReference type="PANTHER" id="PTHR11579">
    <property type="entry name" value="PROTEIN-L-ISOASPARTATE O-METHYLTRANSFERASE"/>
    <property type="match status" value="1"/>
</dbReference>
<dbReference type="EC" id="2.1.1.77" evidence="10"/>
<keyword evidence="7 10" id="KW-0949">S-adenosyl-L-methionine</keyword>
<name>A0A4Y7Q5Y0_9AGAM</name>
<gene>
    <name evidence="11" type="ORF">BD410DRAFT_769629</name>
</gene>
<keyword evidence="12" id="KW-1185">Reference proteome</keyword>
<evidence type="ECO:0000256" key="1">
    <source>
        <dbReference type="ARBA" id="ARBA00004514"/>
    </source>
</evidence>
<dbReference type="Gene3D" id="3.40.50.150">
    <property type="entry name" value="Vaccinia Virus protein VP39"/>
    <property type="match status" value="1"/>
</dbReference>
<evidence type="ECO:0000256" key="6">
    <source>
        <dbReference type="ARBA" id="ARBA00022679"/>
    </source>
</evidence>
<accession>A0A4Y7Q5Y0</accession>
<dbReference type="InterPro" id="IPR000682">
    <property type="entry name" value="PCMT"/>
</dbReference>
<dbReference type="InterPro" id="IPR029063">
    <property type="entry name" value="SAM-dependent_MTases_sf"/>
</dbReference>
<dbReference type="PROSITE" id="PS01279">
    <property type="entry name" value="PCMT"/>
    <property type="match status" value="1"/>
</dbReference>
<dbReference type="FunFam" id="3.40.50.150:FF:000235">
    <property type="entry name" value="Protein-L-isoaspartate O-methyltransferase"/>
    <property type="match status" value="1"/>
</dbReference>
<evidence type="ECO:0000256" key="4">
    <source>
        <dbReference type="ARBA" id="ARBA00022490"/>
    </source>
</evidence>
<comment type="subunit">
    <text evidence="3">Monomer.</text>
</comment>
<keyword evidence="5 10" id="KW-0489">Methyltransferase</keyword>
<evidence type="ECO:0000313" key="11">
    <source>
        <dbReference type="EMBL" id="TDL22731.1"/>
    </source>
</evidence>
<dbReference type="STRING" id="50990.A0A4Y7Q5Y0"/>
<evidence type="ECO:0000256" key="2">
    <source>
        <dbReference type="ARBA" id="ARBA00005369"/>
    </source>
</evidence>
<evidence type="ECO:0000256" key="5">
    <source>
        <dbReference type="ARBA" id="ARBA00022603"/>
    </source>
</evidence>